<gene>
    <name evidence="1" type="ORF">Pyn_10185</name>
</gene>
<name>A0A314YMV2_PRUYE</name>
<dbReference type="EMBL" id="PJQY01000625">
    <property type="protein sequence ID" value="PQQ09312.1"/>
    <property type="molecule type" value="Genomic_DNA"/>
</dbReference>
<keyword evidence="2" id="KW-1185">Reference proteome</keyword>
<accession>A0A314YMV2</accession>
<reference evidence="1 2" key="1">
    <citation type="submission" date="2018-02" db="EMBL/GenBank/DDBJ databases">
        <title>Draft genome of wild Prunus yedoensis var. nudiflora.</title>
        <authorList>
            <person name="Baek S."/>
            <person name="Kim J.-H."/>
            <person name="Choi K."/>
            <person name="Kim G.-B."/>
            <person name="Cho A."/>
            <person name="Jang H."/>
            <person name="Shin C.-H."/>
            <person name="Yu H.-J."/>
            <person name="Mun J.-H."/>
        </authorList>
    </citation>
    <scope>NUCLEOTIDE SEQUENCE [LARGE SCALE GENOMIC DNA]</scope>
    <source>
        <strain evidence="2">cv. Jeju island</strain>
        <tissue evidence="1">Leaf</tissue>
    </source>
</reference>
<evidence type="ECO:0000313" key="1">
    <source>
        <dbReference type="EMBL" id="PQQ09312.1"/>
    </source>
</evidence>
<organism evidence="1 2">
    <name type="scientific">Prunus yedoensis var. nudiflora</name>
    <dbReference type="NCBI Taxonomy" id="2094558"/>
    <lineage>
        <taxon>Eukaryota</taxon>
        <taxon>Viridiplantae</taxon>
        <taxon>Streptophyta</taxon>
        <taxon>Embryophyta</taxon>
        <taxon>Tracheophyta</taxon>
        <taxon>Spermatophyta</taxon>
        <taxon>Magnoliopsida</taxon>
        <taxon>eudicotyledons</taxon>
        <taxon>Gunneridae</taxon>
        <taxon>Pentapetalae</taxon>
        <taxon>rosids</taxon>
        <taxon>fabids</taxon>
        <taxon>Rosales</taxon>
        <taxon>Rosaceae</taxon>
        <taxon>Amygdaloideae</taxon>
        <taxon>Amygdaleae</taxon>
        <taxon>Prunus</taxon>
    </lineage>
</organism>
<dbReference type="AlphaFoldDB" id="A0A314YMV2"/>
<proteinExistence type="predicted"/>
<sequence>MTNRKTVSGSRYIQAFYSEVVALHEERILLFVRPPFCAGFGEELTRILHFKIESRLVLLPTKCGTSDPDPNIFVKCSL</sequence>
<comment type="caution">
    <text evidence="1">The sequence shown here is derived from an EMBL/GenBank/DDBJ whole genome shotgun (WGS) entry which is preliminary data.</text>
</comment>
<dbReference type="Proteomes" id="UP000250321">
    <property type="component" value="Unassembled WGS sequence"/>
</dbReference>
<evidence type="ECO:0000313" key="2">
    <source>
        <dbReference type="Proteomes" id="UP000250321"/>
    </source>
</evidence>
<protein>
    <submittedName>
        <fullName evidence="1">Uncharacterized protein</fullName>
    </submittedName>
</protein>